<protein>
    <submittedName>
        <fullName evidence="2">Uncharacterized protein</fullName>
    </submittedName>
</protein>
<dbReference type="WBParaSite" id="nRc.2.0.1.t43526-RA">
    <property type="protein sequence ID" value="nRc.2.0.1.t43526-RA"/>
    <property type="gene ID" value="nRc.2.0.1.g43526"/>
</dbReference>
<reference evidence="2" key="1">
    <citation type="submission" date="2022-11" db="UniProtKB">
        <authorList>
            <consortium name="WormBaseParasite"/>
        </authorList>
    </citation>
    <scope>IDENTIFICATION</scope>
</reference>
<name>A0A915KXJ4_ROMCU</name>
<dbReference type="AlphaFoldDB" id="A0A915KXJ4"/>
<evidence type="ECO:0000313" key="2">
    <source>
        <dbReference type="WBParaSite" id="nRc.2.0.1.t43526-RA"/>
    </source>
</evidence>
<dbReference type="Proteomes" id="UP000887565">
    <property type="component" value="Unplaced"/>
</dbReference>
<organism evidence="1 2">
    <name type="scientific">Romanomermis culicivorax</name>
    <name type="common">Nematode worm</name>
    <dbReference type="NCBI Taxonomy" id="13658"/>
    <lineage>
        <taxon>Eukaryota</taxon>
        <taxon>Metazoa</taxon>
        <taxon>Ecdysozoa</taxon>
        <taxon>Nematoda</taxon>
        <taxon>Enoplea</taxon>
        <taxon>Dorylaimia</taxon>
        <taxon>Mermithida</taxon>
        <taxon>Mermithoidea</taxon>
        <taxon>Mermithidae</taxon>
        <taxon>Romanomermis</taxon>
    </lineage>
</organism>
<proteinExistence type="predicted"/>
<evidence type="ECO:0000313" key="1">
    <source>
        <dbReference type="Proteomes" id="UP000887565"/>
    </source>
</evidence>
<accession>A0A915KXJ4</accession>
<sequence length="1088" mass="124727">MDVAKIDIESWFDVVVDALCKSAASLSKQSIAEHYDTLLKSTIGDDMWKMCNILLNCEWKNSREIQLLASNLLELIDSLIKTMSQNKGRRFADVDQEYLMSCYQWLQNIPTVSNPMDCMFIHVPNIIPKPTMPLRRKLKKRKDRDSHAPNRIIRASFSDLSSENRQKISLCAVKCQRKKILRCNPMMDDSDGLPCFEPISLANFDICSMPPTDSTPLDPLLLEILFSQLDCPLKSSPVFVEVWIGVLIALLTKSTSYISKDENFLSIMVSKICNTISLDQDDDDSESKDNFLNLKFSLLFTPQYLLLVEKSFLLMIPRIDRTVVENYISKTILRLSNLNFFLNNAYGGSMDNNFLIINGDETIEFCLEEAFLLLKHVFTLVPIILDPTTAEKRTITANIVEWSKFFINCLAKNHFEDIFYSIFVGLDLLSSIDYYHFCSTHVHNDSENAYLTKIHSLLDDIDIVLVMLENVNKGRHHHEMNQEVCTFHESACPILFFNNMIINGFSTVKDPRLKERCLTFCARRTYCRCSNSLIHLNNLLKMLDIFADISQAKRLFTSYQQYFDSCHVAEIDADIIQSIVQKVQKFLYASAAVAGNDNRSCCDLLLRFLIINRKKLPTVFNRKVLKIISQFLTYILSTKRNFDEKNSRKLIKRGLKYCAMNFEFADAEIHKYCIEVIIGSRVVISNHEMKQVSLITNINSFVCEKLFVMAKLAASDFASILSDRAKFYAEFLRLIIELSTFLRENNEFYRNFFDKQRGSKVSNILFMSCFEFLQSLNKNKDIEHESDVKMMTRFNKLLSAVTKSMIIFRPTIELKPALKFARDVLNECASAITVSVALNFINVAFSQSWYHWPKAVCSQDGPRVWFDNAPDELSASADDEESSMEVSIRGENTISSDKLAIDHFHGRLTLIRSVLQLFATNAMCPDLMQGFVSFLHIAYSRKNTAFFSDDVKGKLNKLAHLPNFMDLEVLQRLPVNFQKDVFLSFFECLNYHFAKNIVEPSNCLVFPIVARKKRSVEISTTEDTNIDETICCQNFRSGRSSSCCDLSAAAPVRNQDRYSTVEKPTFKQSGFGPWLRSNITSLLSLPGI</sequence>
<keyword evidence="1" id="KW-1185">Reference proteome</keyword>